<evidence type="ECO:0000313" key="7">
    <source>
        <dbReference type="EMBL" id="KXN70004.1"/>
    </source>
</evidence>
<keyword evidence="4 7" id="KW-0808">Transferase</keyword>
<accession>A0A137P500</accession>
<dbReference type="InterPro" id="IPR015421">
    <property type="entry name" value="PyrdxlP-dep_Trfase_major"/>
</dbReference>
<evidence type="ECO:0000256" key="4">
    <source>
        <dbReference type="ARBA" id="ARBA00022679"/>
    </source>
</evidence>
<feature type="non-terminal residue" evidence="7">
    <location>
        <position position="322"/>
    </location>
</feature>
<keyword evidence="3 7" id="KW-0032">Aminotransferase</keyword>
<evidence type="ECO:0000256" key="3">
    <source>
        <dbReference type="ARBA" id="ARBA00022576"/>
    </source>
</evidence>
<evidence type="ECO:0000256" key="2">
    <source>
        <dbReference type="ARBA" id="ARBA00007441"/>
    </source>
</evidence>
<keyword evidence="8" id="KW-1185">Reference proteome</keyword>
<dbReference type="STRING" id="796925.A0A137P500"/>
<dbReference type="EMBL" id="KQ964515">
    <property type="protein sequence ID" value="KXN70004.1"/>
    <property type="molecule type" value="Genomic_DNA"/>
</dbReference>
<dbReference type="Pfam" id="PF00155">
    <property type="entry name" value="Aminotran_1_2"/>
    <property type="match status" value="1"/>
</dbReference>
<dbReference type="FunFam" id="3.40.640.10:FF:000048">
    <property type="entry name" value="tyrosine aminotransferase"/>
    <property type="match status" value="1"/>
</dbReference>
<dbReference type="InterPro" id="IPR005958">
    <property type="entry name" value="TyrNic_aminoTrfase"/>
</dbReference>
<reference evidence="7 8" key="1">
    <citation type="journal article" date="2015" name="Genome Biol. Evol.">
        <title>Phylogenomic analyses indicate that early fungi evolved digesting cell walls of algal ancestors of land plants.</title>
        <authorList>
            <person name="Chang Y."/>
            <person name="Wang S."/>
            <person name="Sekimoto S."/>
            <person name="Aerts A.L."/>
            <person name="Choi C."/>
            <person name="Clum A."/>
            <person name="LaButti K.M."/>
            <person name="Lindquist E.A."/>
            <person name="Yee Ngan C."/>
            <person name="Ohm R.A."/>
            <person name="Salamov A.A."/>
            <person name="Grigoriev I.V."/>
            <person name="Spatafora J.W."/>
            <person name="Berbee M.L."/>
        </authorList>
    </citation>
    <scope>NUCLEOTIDE SEQUENCE [LARGE SCALE GENOMIC DNA]</scope>
    <source>
        <strain evidence="7 8">NRRL 28638</strain>
    </source>
</reference>
<evidence type="ECO:0000256" key="5">
    <source>
        <dbReference type="ARBA" id="ARBA00022898"/>
    </source>
</evidence>
<dbReference type="InterPro" id="IPR004839">
    <property type="entry name" value="Aminotransferase_I/II_large"/>
</dbReference>
<dbReference type="NCBIfam" id="TIGR01265">
    <property type="entry name" value="tyr_nico_aTase"/>
    <property type="match status" value="1"/>
</dbReference>
<keyword evidence="5" id="KW-0663">Pyridoxal phosphate</keyword>
<comment type="cofactor">
    <cofactor evidence="1">
        <name>pyridoxal 5'-phosphate</name>
        <dbReference type="ChEBI" id="CHEBI:597326"/>
    </cofactor>
</comment>
<dbReference type="PRINTS" id="PR00753">
    <property type="entry name" value="ACCSYNTHASE"/>
</dbReference>
<dbReference type="GO" id="GO:0006572">
    <property type="term" value="P:L-tyrosine catabolic process"/>
    <property type="evidence" value="ECO:0007669"/>
    <property type="project" value="TreeGrafter"/>
</dbReference>
<dbReference type="OMA" id="CALDLCI"/>
<dbReference type="Proteomes" id="UP000070444">
    <property type="component" value="Unassembled WGS sequence"/>
</dbReference>
<evidence type="ECO:0000256" key="1">
    <source>
        <dbReference type="ARBA" id="ARBA00001933"/>
    </source>
</evidence>
<feature type="domain" description="Aminotransferase class I/classII large" evidence="6">
    <location>
        <begin position="40"/>
        <end position="317"/>
    </location>
</feature>
<organism evidence="7 8">
    <name type="scientific">Conidiobolus coronatus (strain ATCC 28846 / CBS 209.66 / NRRL 28638)</name>
    <name type="common">Delacroixia coronata</name>
    <dbReference type="NCBI Taxonomy" id="796925"/>
    <lineage>
        <taxon>Eukaryota</taxon>
        <taxon>Fungi</taxon>
        <taxon>Fungi incertae sedis</taxon>
        <taxon>Zoopagomycota</taxon>
        <taxon>Entomophthoromycotina</taxon>
        <taxon>Entomophthoromycetes</taxon>
        <taxon>Entomophthorales</taxon>
        <taxon>Ancylistaceae</taxon>
        <taxon>Conidiobolus</taxon>
    </lineage>
</organism>
<name>A0A137P500_CONC2</name>
<dbReference type="InterPro" id="IPR015424">
    <property type="entry name" value="PyrdxlP-dep_Trfase"/>
</dbReference>
<evidence type="ECO:0000313" key="8">
    <source>
        <dbReference type="Proteomes" id="UP000070444"/>
    </source>
</evidence>
<sequence length="322" mass="35542">MTKRNTESWSISSSTSAKNTFNPIRAVLENMNIKPNADKHVISLSIGDPTVFGNLRVDPSIDEVLIKIIKEGKHNGYAQAHGIATAREAVAKKYSTPEAPLTADDIVFGSGCSGALELVFSCLVDKGQNLLIPTPGFSLYETIAGTRGFETRAYNLLPEKNWEADLAHIESLIDENTAGILVNNPSNPCGSVYSKEHLTAILELCQKYKVPVIADEIYGDMTFGENKFFPMATLTKEVPVISVRGLAKQWLVPGWRVGWVMFHDRHDRLAEIKKGVFLMAQVVLGPNTLVQAAIPEILANTPEEFYRDTIDKLEFNAKLSHQ</sequence>
<dbReference type="InterPro" id="IPR004838">
    <property type="entry name" value="NHTrfase_class1_PyrdxlP-BS"/>
</dbReference>
<dbReference type="GO" id="GO:0004838">
    <property type="term" value="F:L-tyrosine-2-oxoglutarate transaminase activity"/>
    <property type="evidence" value="ECO:0007669"/>
    <property type="project" value="TreeGrafter"/>
</dbReference>
<protein>
    <submittedName>
        <fullName evidence="7">Tyrosine/nicotianamine aminotransferase</fullName>
    </submittedName>
</protein>
<dbReference type="SUPFAM" id="SSF53383">
    <property type="entry name" value="PLP-dependent transferases"/>
    <property type="match status" value="1"/>
</dbReference>
<dbReference type="OrthoDB" id="7042322at2759"/>
<dbReference type="Gene3D" id="3.40.640.10">
    <property type="entry name" value="Type I PLP-dependent aspartate aminotransferase-like (Major domain)"/>
    <property type="match status" value="1"/>
</dbReference>
<dbReference type="PROSITE" id="PS00105">
    <property type="entry name" value="AA_TRANSFER_CLASS_1"/>
    <property type="match status" value="1"/>
</dbReference>
<dbReference type="CDD" id="cd00609">
    <property type="entry name" value="AAT_like"/>
    <property type="match status" value="1"/>
</dbReference>
<gene>
    <name evidence="7" type="ORF">CONCODRAFT_164306</name>
</gene>
<comment type="similarity">
    <text evidence="2">Belongs to the class-I pyridoxal-phosphate-dependent aminotransferase family.</text>
</comment>
<dbReference type="PANTHER" id="PTHR45744">
    <property type="entry name" value="TYROSINE AMINOTRANSFERASE"/>
    <property type="match status" value="1"/>
</dbReference>
<evidence type="ECO:0000259" key="6">
    <source>
        <dbReference type="Pfam" id="PF00155"/>
    </source>
</evidence>
<dbReference type="InterPro" id="IPR015422">
    <property type="entry name" value="PyrdxlP-dep_Trfase_small"/>
</dbReference>
<dbReference type="AlphaFoldDB" id="A0A137P500"/>
<dbReference type="GO" id="GO:0030170">
    <property type="term" value="F:pyridoxal phosphate binding"/>
    <property type="evidence" value="ECO:0007669"/>
    <property type="project" value="InterPro"/>
</dbReference>
<dbReference type="PANTHER" id="PTHR45744:SF2">
    <property type="entry name" value="TYROSINE AMINOTRANSFERASE"/>
    <property type="match status" value="1"/>
</dbReference>
<dbReference type="Gene3D" id="3.90.1150.10">
    <property type="entry name" value="Aspartate Aminotransferase, domain 1"/>
    <property type="match status" value="1"/>
</dbReference>
<proteinExistence type="inferred from homology"/>